<evidence type="ECO:0000313" key="7">
    <source>
        <dbReference type="EMBL" id="GFZ87784.1"/>
    </source>
</evidence>
<evidence type="ECO:0000256" key="5">
    <source>
        <dbReference type="SAM" id="SignalP"/>
    </source>
</evidence>
<keyword evidence="4 7" id="KW-0413">Isomerase</keyword>
<dbReference type="InterPro" id="IPR029000">
    <property type="entry name" value="Cyclophilin-like_dom_sf"/>
</dbReference>
<evidence type="ECO:0000256" key="3">
    <source>
        <dbReference type="ARBA" id="ARBA00023110"/>
    </source>
</evidence>
<dbReference type="AlphaFoldDB" id="A0A8J2XGD2"/>
<dbReference type="SUPFAM" id="SSF50891">
    <property type="entry name" value="Cyclophilin-like"/>
    <property type="match status" value="1"/>
</dbReference>
<comment type="caution">
    <text evidence="7">The sequence shown here is derived from an EMBL/GenBank/DDBJ whole genome shotgun (WGS) entry which is preliminary data.</text>
</comment>
<dbReference type="PANTHER" id="PTHR45625">
    <property type="entry name" value="PEPTIDYL-PROLYL CIS-TRANS ISOMERASE-RELATED"/>
    <property type="match status" value="1"/>
</dbReference>
<dbReference type="GO" id="GO:0003755">
    <property type="term" value="F:peptidyl-prolyl cis-trans isomerase activity"/>
    <property type="evidence" value="ECO:0007669"/>
    <property type="project" value="UniProtKB-KW"/>
</dbReference>
<evidence type="ECO:0000256" key="4">
    <source>
        <dbReference type="ARBA" id="ARBA00023235"/>
    </source>
</evidence>
<dbReference type="RefSeq" id="WP_188606147.1">
    <property type="nucleotide sequence ID" value="NZ_BMIC01000003.1"/>
</dbReference>
<protein>
    <recommendedName>
        <fullName evidence="2">peptidylprolyl isomerase</fullName>
        <ecNumber evidence="2">5.2.1.8</ecNumber>
    </recommendedName>
</protein>
<dbReference type="GO" id="GO:0006457">
    <property type="term" value="P:protein folding"/>
    <property type="evidence" value="ECO:0007669"/>
    <property type="project" value="InterPro"/>
</dbReference>
<feature type="signal peptide" evidence="5">
    <location>
        <begin position="1"/>
        <end position="21"/>
    </location>
</feature>
<dbReference type="PANTHER" id="PTHR45625:SF4">
    <property type="entry name" value="PEPTIDYLPROLYL ISOMERASE DOMAIN AND WD REPEAT-CONTAINING PROTEIN 1"/>
    <property type="match status" value="1"/>
</dbReference>
<dbReference type="PROSITE" id="PS50072">
    <property type="entry name" value="CSA_PPIASE_2"/>
    <property type="match status" value="1"/>
</dbReference>
<accession>A0A8J2XGD2</accession>
<dbReference type="PROSITE" id="PS00170">
    <property type="entry name" value="CSA_PPIASE_1"/>
    <property type="match status" value="1"/>
</dbReference>
<dbReference type="InterPro" id="IPR020892">
    <property type="entry name" value="Cyclophilin-type_PPIase_CS"/>
</dbReference>
<dbReference type="InterPro" id="IPR044666">
    <property type="entry name" value="Cyclophilin_A-like"/>
</dbReference>
<dbReference type="EMBL" id="BMIC01000003">
    <property type="protein sequence ID" value="GFZ87784.1"/>
    <property type="molecule type" value="Genomic_DNA"/>
</dbReference>
<evidence type="ECO:0000256" key="2">
    <source>
        <dbReference type="ARBA" id="ARBA00013194"/>
    </source>
</evidence>
<sequence length="276" mass="31335">MKLAYKITLTLLISVLFFSFKSNTPQTKPNNRVTVEMVTNYGTILLELYNETPLHRDNFIKLVSEKAYDNLLFHRVIESFMIQGGDPDSRDAKPNTALGEGDLGYTVPAEFNPDLFHKKGALATAREDNLDRASSAIQFFIVQGKIFNDSLLDIAETRINTKLARHEVINDVANKQLWNDYQNALEEENNESIKDYSDKIDAIAKTYTNYTKYTIPQSHRDIYKTIGGTPHLDQNYTVFGQVIKGIEVVDAIAAVKTDDRNRPIEDVLILSVRILK</sequence>
<gene>
    <name evidence="7" type="ORF">GCM10011531_19130</name>
</gene>
<keyword evidence="3" id="KW-0697">Rotamase</keyword>
<feature type="domain" description="PPIase cyclophilin-type" evidence="6">
    <location>
        <begin position="39"/>
        <end position="274"/>
    </location>
</feature>
<dbReference type="EC" id="5.2.1.8" evidence="2"/>
<evidence type="ECO:0000256" key="1">
    <source>
        <dbReference type="ARBA" id="ARBA00007365"/>
    </source>
</evidence>
<dbReference type="Pfam" id="PF00160">
    <property type="entry name" value="Pro_isomerase"/>
    <property type="match status" value="1"/>
</dbReference>
<evidence type="ECO:0000313" key="8">
    <source>
        <dbReference type="Proteomes" id="UP000598120"/>
    </source>
</evidence>
<comment type="similarity">
    <text evidence="1">Belongs to the cyclophilin-type PPIase family.</text>
</comment>
<feature type="chain" id="PRO_5035150354" description="peptidylprolyl isomerase" evidence="5">
    <location>
        <begin position="22"/>
        <end position="276"/>
    </location>
</feature>
<dbReference type="Proteomes" id="UP000598120">
    <property type="component" value="Unassembled WGS sequence"/>
</dbReference>
<dbReference type="InterPro" id="IPR002130">
    <property type="entry name" value="Cyclophilin-type_PPIase_dom"/>
</dbReference>
<keyword evidence="8" id="KW-1185">Reference proteome</keyword>
<organism evidence="7 8">
    <name type="scientific">Aquaticitalea lipolytica</name>
    <dbReference type="NCBI Taxonomy" id="1247562"/>
    <lineage>
        <taxon>Bacteria</taxon>
        <taxon>Pseudomonadati</taxon>
        <taxon>Bacteroidota</taxon>
        <taxon>Flavobacteriia</taxon>
        <taxon>Flavobacteriales</taxon>
        <taxon>Flavobacteriaceae</taxon>
        <taxon>Aquaticitalea</taxon>
    </lineage>
</organism>
<name>A0A8J2XGD2_9FLAO</name>
<evidence type="ECO:0000259" key="6">
    <source>
        <dbReference type="PROSITE" id="PS50072"/>
    </source>
</evidence>
<dbReference type="CDD" id="cd00317">
    <property type="entry name" value="cyclophilin"/>
    <property type="match status" value="1"/>
</dbReference>
<reference evidence="7 8" key="1">
    <citation type="journal article" date="2014" name="Int. J. Syst. Evol. Microbiol.">
        <title>Complete genome sequence of Corynebacterium casei LMG S-19264T (=DSM 44701T), isolated from a smear-ripened cheese.</title>
        <authorList>
            <consortium name="US DOE Joint Genome Institute (JGI-PGF)"/>
            <person name="Walter F."/>
            <person name="Albersmeier A."/>
            <person name="Kalinowski J."/>
            <person name="Ruckert C."/>
        </authorList>
    </citation>
    <scope>NUCLEOTIDE SEQUENCE [LARGE SCALE GENOMIC DNA]</scope>
    <source>
        <strain evidence="7 8">CGMCC 1.15295</strain>
    </source>
</reference>
<proteinExistence type="inferred from homology"/>
<keyword evidence="5" id="KW-0732">Signal</keyword>
<dbReference type="Gene3D" id="2.40.100.10">
    <property type="entry name" value="Cyclophilin-like"/>
    <property type="match status" value="2"/>
</dbReference>